<evidence type="ECO:0000313" key="2">
    <source>
        <dbReference type="Proteomes" id="UP001233999"/>
    </source>
</evidence>
<feature type="non-terminal residue" evidence="1">
    <location>
        <position position="1"/>
    </location>
</feature>
<name>A0AAD8AD75_DIPPU</name>
<gene>
    <name evidence="1" type="ORF">L9F63_027169</name>
</gene>
<protein>
    <submittedName>
        <fullName evidence="1">Uncharacterized protein</fullName>
    </submittedName>
</protein>
<reference evidence="1" key="2">
    <citation type="submission" date="2023-05" db="EMBL/GenBank/DDBJ databases">
        <authorList>
            <person name="Fouks B."/>
        </authorList>
    </citation>
    <scope>NUCLEOTIDE SEQUENCE</scope>
    <source>
        <strain evidence="1">Stay&amp;Tobe</strain>
        <tissue evidence="1">Testes</tissue>
    </source>
</reference>
<proteinExistence type="predicted"/>
<dbReference type="AlphaFoldDB" id="A0AAD8AD75"/>
<comment type="caution">
    <text evidence="1">The sequence shown here is derived from an EMBL/GenBank/DDBJ whole genome shotgun (WGS) entry which is preliminary data.</text>
</comment>
<feature type="non-terminal residue" evidence="1">
    <location>
        <position position="98"/>
    </location>
</feature>
<dbReference type="EMBL" id="JASPKZ010002139">
    <property type="protein sequence ID" value="KAJ9596207.1"/>
    <property type="molecule type" value="Genomic_DNA"/>
</dbReference>
<keyword evidence="2" id="KW-1185">Reference proteome</keyword>
<reference evidence="1" key="1">
    <citation type="journal article" date="2023" name="IScience">
        <title>Live-bearing cockroach genome reveals convergent evolutionary mechanisms linked to viviparity in insects and beyond.</title>
        <authorList>
            <person name="Fouks B."/>
            <person name="Harrison M.C."/>
            <person name="Mikhailova A.A."/>
            <person name="Marchal E."/>
            <person name="English S."/>
            <person name="Carruthers M."/>
            <person name="Jennings E.C."/>
            <person name="Chiamaka E.L."/>
            <person name="Frigard R.A."/>
            <person name="Pippel M."/>
            <person name="Attardo G.M."/>
            <person name="Benoit J.B."/>
            <person name="Bornberg-Bauer E."/>
            <person name="Tobe S.S."/>
        </authorList>
    </citation>
    <scope>NUCLEOTIDE SEQUENCE</scope>
    <source>
        <strain evidence="1">Stay&amp;Tobe</strain>
    </source>
</reference>
<sequence>SDLGGLDAILNISAIYGGLPPYKPVLRETDRQCTISLETSHLFCMLINIMSKIVWLQLVNTIRYRYMVVNGVKLGSIITIEGDILDHVQECIEKANCV</sequence>
<accession>A0AAD8AD75</accession>
<evidence type="ECO:0000313" key="1">
    <source>
        <dbReference type="EMBL" id="KAJ9596207.1"/>
    </source>
</evidence>
<dbReference type="Proteomes" id="UP001233999">
    <property type="component" value="Unassembled WGS sequence"/>
</dbReference>
<organism evidence="1 2">
    <name type="scientific">Diploptera punctata</name>
    <name type="common">Pacific beetle cockroach</name>
    <dbReference type="NCBI Taxonomy" id="6984"/>
    <lineage>
        <taxon>Eukaryota</taxon>
        <taxon>Metazoa</taxon>
        <taxon>Ecdysozoa</taxon>
        <taxon>Arthropoda</taxon>
        <taxon>Hexapoda</taxon>
        <taxon>Insecta</taxon>
        <taxon>Pterygota</taxon>
        <taxon>Neoptera</taxon>
        <taxon>Polyneoptera</taxon>
        <taxon>Dictyoptera</taxon>
        <taxon>Blattodea</taxon>
        <taxon>Blaberoidea</taxon>
        <taxon>Blaberidae</taxon>
        <taxon>Diplopterinae</taxon>
        <taxon>Diploptera</taxon>
    </lineage>
</organism>